<evidence type="ECO:0000259" key="6">
    <source>
        <dbReference type="PROSITE" id="PS01124"/>
    </source>
</evidence>
<dbReference type="InterPro" id="IPR018060">
    <property type="entry name" value="HTH_AraC"/>
</dbReference>
<evidence type="ECO:0000256" key="4">
    <source>
        <dbReference type="SAM" id="MobiDB-lite"/>
    </source>
</evidence>
<gene>
    <name evidence="7" type="ORF">IDH44_01690</name>
</gene>
<dbReference type="PANTHER" id="PTHR43280:SF28">
    <property type="entry name" value="HTH-TYPE TRANSCRIPTIONAL ACTIVATOR RHAS"/>
    <property type="match status" value="1"/>
</dbReference>
<proteinExistence type="predicted"/>
<keyword evidence="5" id="KW-0472">Membrane</keyword>
<dbReference type="PROSITE" id="PS01124">
    <property type="entry name" value="HTH_ARAC_FAMILY_2"/>
    <property type="match status" value="1"/>
</dbReference>
<dbReference type="InterPro" id="IPR041522">
    <property type="entry name" value="CdaR_GGDEF"/>
</dbReference>
<evidence type="ECO:0000256" key="2">
    <source>
        <dbReference type="ARBA" id="ARBA00023125"/>
    </source>
</evidence>
<keyword evidence="3" id="KW-0804">Transcription</keyword>
<keyword evidence="2" id="KW-0238">DNA-binding</keyword>
<organism evidence="7 8">
    <name type="scientific">Paenibacillus sabuli</name>
    <dbReference type="NCBI Taxonomy" id="2772509"/>
    <lineage>
        <taxon>Bacteria</taxon>
        <taxon>Bacillati</taxon>
        <taxon>Bacillota</taxon>
        <taxon>Bacilli</taxon>
        <taxon>Bacillales</taxon>
        <taxon>Paenibacillaceae</taxon>
        <taxon>Paenibacillus</taxon>
    </lineage>
</organism>
<name>A0A927BQ51_9BACL</name>
<feature type="domain" description="HTH araC/xylS-type" evidence="6">
    <location>
        <begin position="713"/>
        <end position="812"/>
    </location>
</feature>
<dbReference type="SUPFAM" id="SSF46689">
    <property type="entry name" value="Homeodomain-like"/>
    <property type="match status" value="1"/>
</dbReference>
<evidence type="ECO:0000256" key="3">
    <source>
        <dbReference type="ARBA" id="ARBA00023163"/>
    </source>
</evidence>
<dbReference type="Pfam" id="PF12833">
    <property type="entry name" value="HTH_18"/>
    <property type="match status" value="1"/>
</dbReference>
<dbReference type="RefSeq" id="WP_190914069.1">
    <property type="nucleotide sequence ID" value="NZ_JACXIZ010000006.1"/>
</dbReference>
<comment type="caution">
    <text evidence="7">The sequence shown here is derived from an EMBL/GenBank/DDBJ whole genome shotgun (WGS) entry which is preliminary data.</text>
</comment>
<feature type="transmembrane region" description="Helical" evidence="5">
    <location>
        <begin position="57"/>
        <end position="79"/>
    </location>
</feature>
<reference evidence="7" key="1">
    <citation type="submission" date="2020-09" db="EMBL/GenBank/DDBJ databases">
        <title>A novel bacterium of genus Paenibacillus, isolated from South China Sea.</title>
        <authorList>
            <person name="Huang H."/>
            <person name="Mo K."/>
            <person name="Hu Y."/>
        </authorList>
    </citation>
    <scope>NUCLEOTIDE SEQUENCE</scope>
    <source>
        <strain evidence="7">IB182496</strain>
    </source>
</reference>
<dbReference type="SMART" id="SM00342">
    <property type="entry name" value="HTH_ARAC"/>
    <property type="match status" value="1"/>
</dbReference>
<dbReference type="EMBL" id="JACXIZ010000006">
    <property type="protein sequence ID" value="MBD2843891.1"/>
    <property type="molecule type" value="Genomic_DNA"/>
</dbReference>
<evidence type="ECO:0000313" key="8">
    <source>
        <dbReference type="Proteomes" id="UP000621560"/>
    </source>
</evidence>
<dbReference type="Pfam" id="PF17853">
    <property type="entry name" value="GGDEF_2"/>
    <property type="match status" value="1"/>
</dbReference>
<keyword evidence="5" id="KW-1133">Transmembrane helix</keyword>
<evidence type="ECO:0000256" key="5">
    <source>
        <dbReference type="SAM" id="Phobius"/>
    </source>
</evidence>
<dbReference type="Gene3D" id="3.30.450.20">
    <property type="entry name" value="PAS domain"/>
    <property type="match status" value="1"/>
</dbReference>
<dbReference type="Proteomes" id="UP000621560">
    <property type="component" value="Unassembled WGS sequence"/>
</dbReference>
<sequence length="815" mass="91163">MSDWKRFIFRVSPASWRTAAAGRVRELPLPPASRTGGSDPEPNRTASPTLQRRRSAFLTLLLSFLAIFLVPVLIGGLFYGRIEGALIDHASRSNKAMLEQVRVAVDGRVSEIEQLAAQIALNPKLQWLLDSTDYSDSQDLYRFIEFMKDLARYGTVSSYINTFYVYFDNTDTILTPSMRTDPHLYYHKIAAYDDMSYAVYREQVLQTYHQRSFLPWTAYEGRSGVITYVQSLPLGERTNPQGTLVILIDETQIRELLDQIEWVNSGAIYIVNERGEVIMATGTDEPDVLSPGLQAALAADSPDAPYVTAAGEEMVVTSAISAQNGWTYVSTVPRAIVLERVNTIKTAALWLVALCLALGAAGSYYMAYRHYRPLRELVHTLTRGGQGTHERYANEYDFIRQSFAAAMDEERRLRRTISQQTPVVQTDFLSRLVRGHIDASAVTEGELAALGLTFPHGRFCVILADIDDGHAFMREASEKEWALLRFVIRNLGGELLGSRAHAIELELGRVLFLVNLPQDGDEGELQMRAFAGELSQILQQRFRTLVTLAISRVHAGLSAVAACYGEAIMAMDYKLIRGRHTVIYYDDLRDRIRHYYHYPAATEGQLMNYVQSGDAAGAETTLDQIYEVNFHARGLTPEMGKCLFFNLTSTLLKAASAVNLDEPPRPADSPDPIKLISDSATAEEMLAHTKTLFRMLCEQVRSQRPSPGERLYRSMLDYIEAEYPSSNLSLTSIADHFALNASYVSAFFKKHSGENLSDSITRRRIEACKALLADPSLTISDIAGRVGYANSVGLIRVFKKIEGITPGQYRSNHFQ</sequence>
<evidence type="ECO:0000313" key="7">
    <source>
        <dbReference type="EMBL" id="MBD2843891.1"/>
    </source>
</evidence>
<protein>
    <submittedName>
        <fullName evidence="7">Helix-turn-helix domain-containing protein</fullName>
    </submittedName>
</protein>
<dbReference type="Gene3D" id="1.10.10.60">
    <property type="entry name" value="Homeodomain-like"/>
    <property type="match status" value="2"/>
</dbReference>
<evidence type="ECO:0000256" key="1">
    <source>
        <dbReference type="ARBA" id="ARBA00023015"/>
    </source>
</evidence>
<keyword evidence="1" id="KW-0805">Transcription regulation</keyword>
<feature type="transmembrane region" description="Helical" evidence="5">
    <location>
        <begin position="347"/>
        <end position="367"/>
    </location>
</feature>
<feature type="region of interest" description="Disordered" evidence="4">
    <location>
        <begin position="27"/>
        <end position="48"/>
    </location>
</feature>
<dbReference type="GO" id="GO:0043565">
    <property type="term" value="F:sequence-specific DNA binding"/>
    <property type="evidence" value="ECO:0007669"/>
    <property type="project" value="InterPro"/>
</dbReference>
<dbReference type="AlphaFoldDB" id="A0A927BQ51"/>
<dbReference type="PANTHER" id="PTHR43280">
    <property type="entry name" value="ARAC-FAMILY TRANSCRIPTIONAL REGULATOR"/>
    <property type="match status" value="1"/>
</dbReference>
<dbReference type="GO" id="GO:0003700">
    <property type="term" value="F:DNA-binding transcription factor activity"/>
    <property type="evidence" value="ECO:0007669"/>
    <property type="project" value="InterPro"/>
</dbReference>
<accession>A0A927BQ51</accession>
<keyword evidence="5" id="KW-0812">Transmembrane</keyword>
<keyword evidence="8" id="KW-1185">Reference proteome</keyword>
<dbReference type="InterPro" id="IPR009057">
    <property type="entry name" value="Homeodomain-like_sf"/>
</dbReference>